<evidence type="ECO:0000256" key="2">
    <source>
        <dbReference type="SAM" id="MobiDB-lite"/>
    </source>
</evidence>
<keyword evidence="5" id="KW-1185">Reference proteome</keyword>
<sequence length="263" mass="27453">MAVSKKSSTIKTKPPSGKSHNATHPTWIDMIKECIIAHPEDARTGVSRPTIKKFVENKYKIDVNASTASQLNRAITSGSEKGVFVLPKGPSGKVKLAPKVRSDAAKENATPALKRPVSKSKAPSTRLSASKKAPTTKASAPEKVRPSKASAVFKSSPTKAPTVKKYSSSKKSAQSRATTLNKKVAPSKNGASARKPSNPKKGSTTKGTAAAKKSIAKPKVAKAKSSASKAKASVPKAKPTAKASARPKSATKKVCTMNVTVCN</sequence>
<dbReference type="SMART" id="SM00526">
    <property type="entry name" value="H15"/>
    <property type="match status" value="1"/>
</dbReference>
<dbReference type="EMBL" id="MU790510">
    <property type="protein sequence ID" value="KAJ4001373.1"/>
    <property type="molecule type" value="Genomic_DNA"/>
</dbReference>
<evidence type="ECO:0000256" key="1">
    <source>
        <dbReference type="ARBA" id="ARBA00020833"/>
    </source>
</evidence>
<reference evidence="4" key="1">
    <citation type="submission" date="2022-08" db="EMBL/GenBank/DDBJ databases">
        <authorList>
            <consortium name="DOE Joint Genome Institute"/>
            <person name="Min B."/>
            <person name="Riley R."/>
            <person name="Sierra-Patev S."/>
            <person name="Naranjo-Ortiz M."/>
            <person name="Looney B."/>
            <person name="Konkel Z."/>
            <person name="Slot J.C."/>
            <person name="Sakamoto Y."/>
            <person name="Steenwyk J.L."/>
            <person name="Rokas A."/>
            <person name="Carro J."/>
            <person name="Camarero S."/>
            <person name="Ferreira P."/>
            <person name="Molpeceres G."/>
            <person name="Ruiz-Duenas F.J."/>
            <person name="Serrano A."/>
            <person name="Henrissat B."/>
            <person name="Drula E."/>
            <person name="Hughes K.W."/>
            <person name="Mata J.L."/>
            <person name="Ishikawa N.K."/>
            <person name="Vargas-Isla R."/>
            <person name="Ushijima S."/>
            <person name="Smith C.A."/>
            <person name="Ahrendt S."/>
            <person name="Andreopoulos W."/>
            <person name="He G."/>
            <person name="Labutti K."/>
            <person name="Lipzen A."/>
            <person name="Ng V."/>
            <person name="Sandor L."/>
            <person name="Barry K."/>
            <person name="Martinez A.T."/>
            <person name="Xiao Y."/>
            <person name="Gibbons J.G."/>
            <person name="Terashima K."/>
            <person name="Hibbett D.S."/>
            <person name="Grigoriev I.V."/>
        </authorList>
    </citation>
    <scope>NUCLEOTIDE SEQUENCE</scope>
    <source>
        <strain evidence="4">TFB10827</strain>
    </source>
</reference>
<dbReference type="InterPro" id="IPR005818">
    <property type="entry name" value="Histone_H1/H5_H15"/>
</dbReference>
<dbReference type="Pfam" id="PF00538">
    <property type="entry name" value="Linker_histone"/>
    <property type="match status" value="1"/>
</dbReference>
<evidence type="ECO:0000313" key="5">
    <source>
        <dbReference type="Proteomes" id="UP001163828"/>
    </source>
</evidence>
<feature type="region of interest" description="Disordered" evidence="2">
    <location>
        <begin position="1"/>
        <end position="24"/>
    </location>
</feature>
<comment type="caution">
    <text evidence="4">The sequence shown here is derived from an EMBL/GenBank/DDBJ whole genome shotgun (WGS) entry which is preliminary data.</text>
</comment>
<organism evidence="4 5">
    <name type="scientific">Lentinula boryana</name>
    <dbReference type="NCBI Taxonomy" id="40481"/>
    <lineage>
        <taxon>Eukaryota</taxon>
        <taxon>Fungi</taxon>
        <taxon>Dikarya</taxon>
        <taxon>Basidiomycota</taxon>
        <taxon>Agaricomycotina</taxon>
        <taxon>Agaricomycetes</taxon>
        <taxon>Agaricomycetidae</taxon>
        <taxon>Agaricales</taxon>
        <taxon>Marasmiineae</taxon>
        <taxon>Omphalotaceae</taxon>
        <taxon>Lentinula</taxon>
    </lineage>
</organism>
<dbReference type="SUPFAM" id="SSF46785">
    <property type="entry name" value="Winged helix' DNA-binding domain"/>
    <property type="match status" value="1"/>
</dbReference>
<feature type="compositionally biased region" description="Low complexity" evidence="2">
    <location>
        <begin position="223"/>
        <end position="248"/>
    </location>
</feature>
<accession>A0ABQ8QSL5</accession>
<feature type="region of interest" description="Disordered" evidence="2">
    <location>
        <begin position="89"/>
        <end position="263"/>
    </location>
</feature>
<dbReference type="PROSITE" id="PS51504">
    <property type="entry name" value="H15"/>
    <property type="match status" value="1"/>
</dbReference>
<feature type="domain" description="H15" evidence="3">
    <location>
        <begin position="23"/>
        <end position="98"/>
    </location>
</feature>
<proteinExistence type="predicted"/>
<dbReference type="Gene3D" id="1.10.10.10">
    <property type="entry name" value="Winged helix-like DNA-binding domain superfamily/Winged helix DNA-binding domain"/>
    <property type="match status" value="1"/>
</dbReference>
<dbReference type="Proteomes" id="UP001163828">
    <property type="component" value="Unassembled WGS sequence"/>
</dbReference>
<protein>
    <recommendedName>
        <fullName evidence="1">Histone H1</fullName>
    </recommendedName>
</protein>
<evidence type="ECO:0000259" key="3">
    <source>
        <dbReference type="PROSITE" id="PS51504"/>
    </source>
</evidence>
<dbReference type="InterPro" id="IPR036390">
    <property type="entry name" value="WH_DNA-bd_sf"/>
</dbReference>
<gene>
    <name evidence="4" type="ORF">F5050DRAFT_1470396</name>
</gene>
<evidence type="ECO:0000313" key="4">
    <source>
        <dbReference type="EMBL" id="KAJ4001373.1"/>
    </source>
</evidence>
<dbReference type="InterPro" id="IPR036388">
    <property type="entry name" value="WH-like_DNA-bd_sf"/>
</dbReference>
<feature type="compositionally biased region" description="Low complexity" evidence="2">
    <location>
        <begin position="1"/>
        <end position="19"/>
    </location>
</feature>
<feature type="compositionally biased region" description="Low complexity" evidence="2">
    <location>
        <begin position="128"/>
        <end position="139"/>
    </location>
</feature>
<name>A0ABQ8QSL5_9AGAR</name>